<protein>
    <submittedName>
        <fullName evidence="2">DUF1385 domain-containing protein</fullName>
    </submittedName>
</protein>
<dbReference type="InterPro" id="IPR010787">
    <property type="entry name" value="DUF1385"/>
</dbReference>
<gene>
    <name evidence="2" type="ORF">DXC81_00305</name>
</gene>
<evidence type="ECO:0000313" key="3">
    <source>
        <dbReference type="Proteomes" id="UP000260943"/>
    </source>
</evidence>
<dbReference type="AlphaFoldDB" id="A0A3E4QYK7"/>
<feature type="transmembrane region" description="Helical" evidence="1">
    <location>
        <begin position="258"/>
        <end position="276"/>
    </location>
</feature>
<feature type="transmembrane region" description="Helical" evidence="1">
    <location>
        <begin position="156"/>
        <end position="176"/>
    </location>
</feature>
<dbReference type="PANTHER" id="PTHR42867:SF1">
    <property type="entry name" value="MEMBRANE PROTEIN-RELATED"/>
    <property type="match status" value="1"/>
</dbReference>
<keyword evidence="1" id="KW-1133">Transmembrane helix</keyword>
<sequence>MSARTNEGTAEDGELFRTHIGGSAVIEGVMMRGKLNWAVAVRQDNGQIYTEAHDLPDPAGRPGWWSWPLVRGCVSFVQSMQLSLKAMNIAAEHAYPDEDGADDAGACAKDDTDDGMHLDVLIASAVGAVVGVGVFLALPVFLSNLIMGELTPENSVAWNLVEALARIALLVGYIWLCGRFPEMARVFGYHGAEHQTIHCYEHGDALTPQNAARYSRLHVRCGTAFLVMTVTIAIIVHSLVPVAQLADAWGIQGIARNLFIFASRLVMLPLVAGASYEVTVKWAGAHPDNPLVKIVLWPGMQMQRITTNVADQGMLECAIAALELVRDREIEAGLDTADSPADASGTGCSRR</sequence>
<comment type="caution">
    <text evidence="2">The sequence shown here is derived from an EMBL/GenBank/DDBJ whole genome shotgun (WGS) entry which is preliminary data.</text>
</comment>
<name>A0A3E4QYK7_9ACTN</name>
<feature type="transmembrane region" description="Helical" evidence="1">
    <location>
        <begin position="120"/>
        <end position="141"/>
    </location>
</feature>
<dbReference type="PANTHER" id="PTHR42867">
    <property type="entry name" value="MEMBRANE PROTEIN-RELATED"/>
    <property type="match status" value="1"/>
</dbReference>
<accession>A0A3E4QYK7</accession>
<keyword evidence="1" id="KW-0812">Transmembrane</keyword>
<dbReference type="RefSeq" id="WP_117678679.1">
    <property type="nucleotide sequence ID" value="NZ_QSRJ01000001.1"/>
</dbReference>
<proteinExistence type="predicted"/>
<feature type="transmembrane region" description="Helical" evidence="1">
    <location>
        <begin position="223"/>
        <end position="246"/>
    </location>
</feature>
<dbReference type="Proteomes" id="UP000260943">
    <property type="component" value="Unassembled WGS sequence"/>
</dbReference>
<keyword evidence="1" id="KW-0472">Membrane</keyword>
<evidence type="ECO:0000313" key="2">
    <source>
        <dbReference type="EMBL" id="RGL12151.1"/>
    </source>
</evidence>
<reference evidence="2 3" key="1">
    <citation type="submission" date="2018-08" db="EMBL/GenBank/DDBJ databases">
        <title>A genome reference for cultivated species of the human gut microbiota.</title>
        <authorList>
            <person name="Zou Y."/>
            <person name="Xue W."/>
            <person name="Luo G."/>
        </authorList>
    </citation>
    <scope>NUCLEOTIDE SEQUENCE [LARGE SCALE GENOMIC DNA]</scope>
    <source>
        <strain evidence="2 3">TF08-14</strain>
    </source>
</reference>
<evidence type="ECO:0000256" key="1">
    <source>
        <dbReference type="SAM" id="Phobius"/>
    </source>
</evidence>
<organism evidence="2 3">
    <name type="scientific">Collinsella tanakaei</name>
    <dbReference type="NCBI Taxonomy" id="626935"/>
    <lineage>
        <taxon>Bacteria</taxon>
        <taxon>Bacillati</taxon>
        <taxon>Actinomycetota</taxon>
        <taxon>Coriobacteriia</taxon>
        <taxon>Coriobacteriales</taxon>
        <taxon>Coriobacteriaceae</taxon>
        <taxon>Collinsella</taxon>
    </lineage>
</organism>
<dbReference type="Pfam" id="PF07136">
    <property type="entry name" value="DUF1385"/>
    <property type="match status" value="1"/>
</dbReference>
<dbReference type="EMBL" id="QSRJ01000001">
    <property type="protein sequence ID" value="RGL12151.1"/>
    <property type="molecule type" value="Genomic_DNA"/>
</dbReference>